<reference evidence="2 3" key="1">
    <citation type="submission" date="2016-03" db="EMBL/GenBank/DDBJ databases">
        <authorList>
            <person name="Ploux O."/>
        </authorList>
    </citation>
    <scope>NUCLEOTIDE SEQUENCE [LARGE SCALE GENOMIC DNA]</scope>
    <source>
        <strain evidence="2 3">LPB0076</strain>
    </source>
</reference>
<evidence type="ECO:0000313" key="2">
    <source>
        <dbReference type="EMBL" id="OCB75293.1"/>
    </source>
</evidence>
<proteinExistence type="predicted"/>
<evidence type="ECO:0000313" key="3">
    <source>
        <dbReference type="Proteomes" id="UP000093510"/>
    </source>
</evidence>
<organism evidence="2 3">
    <name type="scientific">Flavobacterium crassostreae</name>
    <dbReference type="NCBI Taxonomy" id="1763534"/>
    <lineage>
        <taxon>Bacteria</taxon>
        <taxon>Pseudomonadati</taxon>
        <taxon>Bacteroidota</taxon>
        <taxon>Flavobacteriia</taxon>
        <taxon>Flavobacteriales</taxon>
        <taxon>Flavobacteriaceae</taxon>
        <taxon>Flavobacterium</taxon>
    </lineage>
</organism>
<gene>
    <name evidence="2" type="ORF">LPBF_08680</name>
</gene>
<dbReference type="InterPro" id="IPR056509">
    <property type="entry name" value="Imm33-like"/>
</dbReference>
<evidence type="ECO:0000259" key="1">
    <source>
        <dbReference type="Pfam" id="PF24719"/>
    </source>
</evidence>
<dbReference type="AlphaFoldDB" id="A0A1B9E017"/>
<dbReference type="RefSeq" id="WP_066335181.1">
    <property type="nucleotide sequence ID" value="NZ_CP017688.1"/>
</dbReference>
<name>A0A1B9E017_9FLAO</name>
<dbReference type="OrthoDB" id="7063432at2"/>
<feature type="domain" description="Imm33-like" evidence="1">
    <location>
        <begin position="94"/>
        <end position="194"/>
    </location>
</feature>
<dbReference type="STRING" id="1763534.GCA_001831475_02450"/>
<keyword evidence="3" id="KW-1185">Reference proteome</keyword>
<dbReference type="Proteomes" id="UP000093510">
    <property type="component" value="Unassembled WGS sequence"/>
</dbReference>
<comment type="caution">
    <text evidence="2">The sequence shown here is derived from an EMBL/GenBank/DDBJ whole genome shotgun (WGS) entry which is preliminary data.</text>
</comment>
<dbReference type="Pfam" id="PF24719">
    <property type="entry name" value="Imm33-like"/>
    <property type="match status" value="1"/>
</dbReference>
<accession>A0A1B9E017</accession>
<protein>
    <recommendedName>
        <fullName evidence="1">Imm33-like domain-containing protein</fullName>
    </recommendedName>
</protein>
<sequence length="200" mass="24082">MNIERKELIELCDKFLNREITKSELEFYAFNAIMSDEFDWDDDDNVISETIFDWDNEIINFPINEVNMKLWKKRLETNVDELLEHNNWNVHIEKQKDICEKYKSKWKPISRNLKVGISENLNLEKLNGLRHKTEKGKVCWYIWSGDYSENDDFFKPICAEHLLQRNPKIIKYLGLDDGFRFLITESGYEDVWFDENLLKS</sequence>
<dbReference type="EMBL" id="LVEP01000033">
    <property type="protein sequence ID" value="OCB75293.1"/>
    <property type="molecule type" value="Genomic_DNA"/>
</dbReference>